<dbReference type="Gene3D" id="1.10.443.10">
    <property type="entry name" value="Intergrase catalytic core"/>
    <property type="match status" value="1"/>
</dbReference>
<dbReference type="CDD" id="cd01188">
    <property type="entry name" value="INT_RitA_C_like"/>
    <property type="match status" value="1"/>
</dbReference>
<keyword evidence="2" id="KW-0238">DNA-binding</keyword>
<evidence type="ECO:0000313" key="6">
    <source>
        <dbReference type="Proteomes" id="UP000675664"/>
    </source>
</evidence>
<dbReference type="InterPro" id="IPR002104">
    <property type="entry name" value="Integrase_catalytic"/>
</dbReference>
<proteinExistence type="inferred from homology"/>
<dbReference type="AlphaFoldDB" id="A0A8J7W865"/>
<dbReference type="SUPFAM" id="SSF56349">
    <property type="entry name" value="DNA breaking-rejoining enzymes"/>
    <property type="match status" value="1"/>
</dbReference>
<keyword evidence="6" id="KW-1185">Reference proteome</keyword>
<dbReference type="PANTHER" id="PTHR30349">
    <property type="entry name" value="PHAGE INTEGRASE-RELATED"/>
    <property type="match status" value="1"/>
</dbReference>
<dbReference type="EMBL" id="JAGSND010000043">
    <property type="protein sequence ID" value="MBR0600635.1"/>
    <property type="molecule type" value="Genomic_DNA"/>
</dbReference>
<evidence type="ECO:0000313" key="5">
    <source>
        <dbReference type="EMBL" id="MBR0600635.1"/>
    </source>
</evidence>
<comment type="caution">
    <text evidence="5">The sequence shown here is derived from an EMBL/GenBank/DDBJ whole genome shotgun (WGS) entry which is preliminary data.</text>
</comment>
<dbReference type="GO" id="GO:0003677">
    <property type="term" value="F:DNA binding"/>
    <property type="evidence" value="ECO:0007669"/>
    <property type="project" value="UniProtKB-KW"/>
</dbReference>
<evidence type="ECO:0000256" key="1">
    <source>
        <dbReference type="ARBA" id="ARBA00008857"/>
    </source>
</evidence>
<dbReference type="GO" id="GO:0015074">
    <property type="term" value="P:DNA integration"/>
    <property type="evidence" value="ECO:0007669"/>
    <property type="project" value="InterPro"/>
</dbReference>
<comment type="similarity">
    <text evidence="1">Belongs to the 'phage' integrase family.</text>
</comment>
<evidence type="ECO:0000256" key="3">
    <source>
        <dbReference type="ARBA" id="ARBA00023172"/>
    </source>
</evidence>
<organism evidence="5 6">
    <name type="scientific">Sinanaerobacter chloroacetimidivorans</name>
    <dbReference type="NCBI Taxonomy" id="2818044"/>
    <lineage>
        <taxon>Bacteria</taxon>
        <taxon>Bacillati</taxon>
        <taxon>Bacillota</taxon>
        <taxon>Clostridia</taxon>
        <taxon>Peptostreptococcales</taxon>
        <taxon>Anaerovoracaceae</taxon>
        <taxon>Sinanaerobacter</taxon>
    </lineage>
</organism>
<reference evidence="5" key="2">
    <citation type="submission" date="2021-04" db="EMBL/GenBank/DDBJ databases">
        <authorList>
            <person name="Liu J."/>
        </authorList>
    </citation>
    <scope>NUCLEOTIDE SEQUENCE</scope>
    <source>
        <strain evidence="5">BAD-6</strain>
    </source>
</reference>
<reference evidence="5" key="1">
    <citation type="submission" date="2021-04" db="EMBL/GenBank/DDBJ databases">
        <title>Sinoanaerobacter chloroacetimidivorans sp. nov., an obligate anaerobic bacterium isolated from anaerobic sludge.</title>
        <authorList>
            <person name="Bao Y."/>
        </authorList>
    </citation>
    <scope>NUCLEOTIDE SEQUENCE</scope>
    <source>
        <strain evidence="5">BAD-6</strain>
    </source>
</reference>
<name>A0A8J7W865_9FIRM</name>
<dbReference type="InterPro" id="IPR013762">
    <property type="entry name" value="Integrase-like_cat_sf"/>
</dbReference>
<accession>A0A8J7W865</accession>
<gene>
    <name evidence="5" type="ORF">KCX82_22470</name>
</gene>
<dbReference type="InterPro" id="IPR050090">
    <property type="entry name" value="Tyrosine_recombinase_XerCD"/>
</dbReference>
<dbReference type="Pfam" id="PF00589">
    <property type="entry name" value="Phage_integrase"/>
    <property type="match status" value="1"/>
</dbReference>
<feature type="domain" description="Tyr recombinase" evidence="4">
    <location>
        <begin position="335"/>
        <end position="521"/>
    </location>
</feature>
<dbReference type="RefSeq" id="WP_227020718.1">
    <property type="nucleotide sequence ID" value="NZ_JAGSND010000043.1"/>
</dbReference>
<dbReference type="GO" id="GO:0006310">
    <property type="term" value="P:DNA recombination"/>
    <property type="evidence" value="ECO:0007669"/>
    <property type="project" value="UniProtKB-KW"/>
</dbReference>
<evidence type="ECO:0000256" key="2">
    <source>
        <dbReference type="ARBA" id="ARBA00023125"/>
    </source>
</evidence>
<sequence>MKHINMKDLVEQVLNALRQSGMREKQIKDYKYCGLYPICQYFSDTGLITYTKNVADEFILQIRAEYEQGKISRWKWNTVRRSAELLEKYHTEGTVTLPQLTQWEVLHNPLHQVPSSQLLLESNNLLVLVYQTKQELLRFGHREKTISNYVYDGFDAILRYCGERGITQYEKDAIDSFVAQTRASYENHLICRSVYQNVRKVATLLDEYHKTGKIELKRVPAWGLRMPSTYYTESLNAFCREKEQTGALAHSTISVAHSAIRNFLFELEDMGYVDFDRVTLSVVSECMSHTAKQYADGLGAMLFAIRSFLRFLHRNGTTQIDLSIAMPEVVAKRRVVRQGFGTGETEKMLCSANINSSIGKRDYAIMLTAIQTGLRAVDIVNLKRQDIDWRNYEIRIIQSKTGHPLNLPLESETGNAIADYLLNGRPKCDIPFIFLCGNRPYRPLKNRSASAMISRYMQRTGIDKSDIPRRGFHSFRRSFGAGLLESEIPLDMLSELLGHTHMDSAKPYLAVNELGLKSCAIGLTPTEKAGEGW</sequence>
<dbReference type="PANTHER" id="PTHR30349:SF41">
    <property type="entry name" value="INTEGRASE_RECOMBINASE PROTEIN MJ0367-RELATED"/>
    <property type="match status" value="1"/>
</dbReference>
<evidence type="ECO:0000259" key="4">
    <source>
        <dbReference type="PROSITE" id="PS51898"/>
    </source>
</evidence>
<protein>
    <submittedName>
        <fullName evidence="5">Tyrosine-type recombinase/integrase</fullName>
    </submittedName>
</protein>
<keyword evidence="3" id="KW-0233">DNA recombination</keyword>
<dbReference type="InterPro" id="IPR011010">
    <property type="entry name" value="DNA_brk_join_enz"/>
</dbReference>
<dbReference type="Proteomes" id="UP000675664">
    <property type="component" value="Unassembled WGS sequence"/>
</dbReference>
<dbReference type="PROSITE" id="PS51898">
    <property type="entry name" value="TYR_RECOMBINASE"/>
    <property type="match status" value="1"/>
</dbReference>